<sequence>MSGAVEKLCNDSELEPPAWVFKEKYFLKDPMFALDAKGMLRLVLLVESPNEFVVRNIFVTENCLQRV</sequence>
<name>A0A419DDK1_9BACT</name>
<reference evidence="1 2" key="1">
    <citation type="journal article" date="2017" name="ISME J.">
        <title>Energy and carbon metabolisms in a deep terrestrial subsurface fluid microbial community.</title>
        <authorList>
            <person name="Momper L."/>
            <person name="Jungbluth S.P."/>
            <person name="Lee M.D."/>
            <person name="Amend J.P."/>
        </authorList>
    </citation>
    <scope>NUCLEOTIDE SEQUENCE [LARGE SCALE GENOMIC DNA]</scope>
    <source>
        <strain evidence="1">SURF_29</strain>
    </source>
</reference>
<dbReference type="AlphaFoldDB" id="A0A419DDK1"/>
<proteinExistence type="predicted"/>
<evidence type="ECO:0000313" key="1">
    <source>
        <dbReference type="EMBL" id="RJO61152.1"/>
    </source>
</evidence>
<comment type="caution">
    <text evidence="1">The sequence shown here is derived from an EMBL/GenBank/DDBJ whole genome shotgun (WGS) entry which is preliminary data.</text>
</comment>
<dbReference type="Proteomes" id="UP000285655">
    <property type="component" value="Unassembled WGS sequence"/>
</dbReference>
<accession>A0A419DDK1</accession>
<protein>
    <submittedName>
        <fullName evidence="1">Uncharacterized protein</fullName>
    </submittedName>
</protein>
<organism evidence="1 2">
    <name type="scientific">candidate division WS5 bacterium</name>
    <dbReference type="NCBI Taxonomy" id="2093353"/>
    <lineage>
        <taxon>Bacteria</taxon>
        <taxon>candidate division WS5</taxon>
    </lineage>
</organism>
<evidence type="ECO:0000313" key="2">
    <source>
        <dbReference type="Proteomes" id="UP000285655"/>
    </source>
</evidence>
<dbReference type="EMBL" id="QZJW01000028">
    <property type="protein sequence ID" value="RJO61152.1"/>
    <property type="molecule type" value="Genomic_DNA"/>
</dbReference>
<gene>
    <name evidence="1" type="ORF">C4544_03620</name>
</gene>